<dbReference type="EMBL" id="LAZR01053479">
    <property type="protein sequence ID" value="KKK80658.1"/>
    <property type="molecule type" value="Genomic_DNA"/>
</dbReference>
<name>A0A0F8YGQ3_9ZZZZ</name>
<gene>
    <name evidence="1" type="ORF">LCGC14_2821280</name>
</gene>
<comment type="caution">
    <text evidence="1">The sequence shown here is derived from an EMBL/GenBank/DDBJ whole genome shotgun (WGS) entry which is preliminary data.</text>
</comment>
<protein>
    <submittedName>
        <fullName evidence="1">Uncharacterized protein</fullName>
    </submittedName>
</protein>
<feature type="non-terminal residue" evidence="1">
    <location>
        <position position="88"/>
    </location>
</feature>
<reference evidence="1" key="1">
    <citation type="journal article" date="2015" name="Nature">
        <title>Complex archaea that bridge the gap between prokaryotes and eukaryotes.</title>
        <authorList>
            <person name="Spang A."/>
            <person name="Saw J.H."/>
            <person name="Jorgensen S.L."/>
            <person name="Zaremba-Niedzwiedzka K."/>
            <person name="Martijn J."/>
            <person name="Lind A.E."/>
            <person name="van Eijk R."/>
            <person name="Schleper C."/>
            <person name="Guy L."/>
            <person name="Ettema T.J."/>
        </authorList>
    </citation>
    <scope>NUCLEOTIDE SEQUENCE</scope>
</reference>
<proteinExistence type="predicted"/>
<accession>A0A0F8YGQ3</accession>
<dbReference type="AlphaFoldDB" id="A0A0F8YGQ3"/>
<evidence type="ECO:0000313" key="1">
    <source>
        <dbReference type="EMBL" id="KKK80658.1"/>
    </source>
</evidence>
<sequence>MAIASEKISSQFIDDLDKLQVDFIKRIEQALKGDLSAAGIARLDAEIDFFQELRVLGFDDKLEEYLKGYDDVIREVHRDATKRGLSGI</sequence>
<organism evidence="1">
    <name type="scientific">marine sediment metagenome</name>
    <dbReference type="NCBI Taxonomy" id="412755"/>
    <lineage>
        <taxon>unclassified sequences</taxon>
        <taxon>metagenomes</taxon>
        <taxon>ecological metagenomes</taxon>
    </lineage>
</organism>